<feature type="region of interest" description="Disordered" evidence="8">
    <location>
        <begin position="1"/>
        <end position="34"/>
    </location>
</feature>
<protein>
    <recommendedName>
        <fullName evidence="3 7">Prokaryotic ubiquitin-like protein Pup</fullName>
    </recommendedName>
    <alternativeName>
        <fullName evidence="6 7">Bacterial ubiquitin-like modifier</fullName>
    </alternativeName>
</protein>
<dbReference type="NCBIfam" id="TIGR03687">
    <property type="entry name" value="pupylate_cterm"/>
    <property type="match status" value="1"/>
</dbReference>
<keyword evidence="5 7" id="KW-0833">Ubl conjugation pathway</keyword>
<dbReference type="GO" id="GO:0070490">
    <property type="term" value="P:protein pupylation"/>
    <property type="evidence" value="ECO:0007669"/>
    <property type="project" value="UniProtKB-UniRule"/>
</dbReference>
<evidence type="ECO:0000313" key="12">
    <source>
        <dbReference type="Proteomes" id="UP000315353"/>
    </source>
</evidence>
<dbReference type="GO" id="GO:0070628">
    <property type="term" value="F:proteasome binding"/>
    <property type="evidence" value="ECO:0007669"/>
    <property type="project" value="UniProtKB-UniRule"/>
</dbReference>
<comment type="similarity">
    <text evidence="2 7">Belongs to the prokaryotic ubiquitin-like protein family.</text>
</comment>
<evidence type="ECO:0000256" key="5">
    <source>
        <dbReference type="ARBA" id="ARBA00022786"/>
    </source>
</evidence>
<comment type="caution">
    <text evidence="7">Lacks conserved residue(s) required for the propagation of feature annotation.</text>
</comment>
<evidence type="ECO:0000256" key="8">
    <source>
        <dbReference type="SAM" id="MobiDB-lite"/>
    </source>
</evidence>
<reference evidence="10 12" key="2">
    <citation type="submission" date="2019-06" db="EMBL/GenBank/DDBJ databases">
        <title>Whole genome shotgun sequence of Corynebacterium flavescens NBRC 14136.</title>
        <authorList>
            <person name="Hosoyama A."/>
            <person name="Uohara A."/>
            <person name="Ohji S."/>
            <person name="Ichikawa N."/>
        </authorList>
    </citation>
    <scope>NUCLEOTIDE SEQUENCE [LARGE SCALE GENOMIC DNA]</scope>
    <source>
        <strain evidence="10 12">NBRC 14136</strain>
    </source>
</reference>
<evidence type="ECO:0000256" key="6">
    <source>
        <dbReference type="ARBA" id="ARBA00032321"/>
    </source>
</evidence>
<evidence type="ECO:0000313" key="9">
    <source>
        <dbReference type="EMBL" id="APT86843.1"/>
    </source>
</evidence>
<reference evidence="9 11" key="1">
    <citation type="submission" date="2014-08" db="EMBL/GenBank/DDBJ databases">
        <title>Complete genome sequence of Corynebacterium flavescens OJ8(T)(=DSM 20296(T)), isolated from cheese.</title>
        <authorList>
            <person name="Ruckert C."/>
            <person name="Albersmeier A."/>
            <person name="Winkler A."/>
            <person name="Kalinowski J."/>
        </authorList>
    </citation>
    <scope>NUCLEOTIDE SEQUENCE [LARGE SCALE GENOMIC DNA]</scope>
    <source>
        <strain evidence="9 11">OJ8</strain>
    </source>
</reference>
<feature type="compositionally biased region" description="Polar residues" evidence="8">
    <location>
        <begin position="1"/>
        <end position="12"/>
    </location>
</feature>
<dbReference type="EMBL" id="CP009246">
    <property type="protein sequence ID" value="APT86843.1"/>
    <property type="molecule type" value="Genomic_DNA"/>
</dbReference>
<dbReference type="GO" id="GO:0031386">
    <property type="term" value="F:protein tag activity"/>
    <property type="evidence" value="ECO:0007669"/>
    <property type="project" value="UniProtKB-UniRule"/>
</dbReference>
<proteinExistence type="inferred from homology"/>
<dbReference type="HAMAP" id="MF_02106">
    <property type="entry name" value="Pup"/>
    <property type="match status" value="1"/>
</dbReference>
<evidence type="ECO:0000313" key="11">
    <source>
        <dbReference type="Proteomes" id="UP000185479"/>
    </source>
</evidence>
<dbReference type="GO" id="GO:0010498">
    <property type="term" value="P:proteasomal protein catabolic process"/>
    <property type="evidence" value="ECO:0007669"/>
    <property type="project" value="UniProtKB-UniRule"/>
</dbReference>
<comment type="domain">
    <text evidence="7">The N-terminal unstructured half of Pup provides a signal required to initiate unfolding and degradation by the proteasome but is not needed for pupylation, while the C-terminal helical half of Pup interacts with ARC to target proteins to the proteasome.</text>
</comment>
<evidence type="ECO:0000256" key="2">
    <source>
        <dbReference type="ARBA" id="ARBA00010616"/>
    </source>
</evidence>
<accession>A0A1L7CLW7</accession>
<gene>
    <name evidence="7" type="primary">pup</name>
    <name evidence="10" type="ORF">CFL01nite_06080</name>
    <name evidence="9" type="ORF">CFLV_06345</name>
</gene>
<dbReference type="Proteomes" id="UP000315353">
    <property type="component" value="Unassembled WGS sequence"/>
</dbReference>
<dbReference type="Proteomes" id="UP000185479">
    <property type="component" value="Chromosome"/>
</dbReference>
<name>A0A1L7CLW7_CORFL</name>
<dbReference type="EMBL" id="BJNB01000006">
    <property type="protein sequence ID" value="GEB97113.1"/>
    <property type="molecule type" value="Genomic_DNA"/>
</dbReference>
<evidence type="ECO:0000256" key="3">
    <source>
        <dbReference type="ARBA" id="ARBA00016748"/>
    </source>
</evidence>
<organism evidence="9 11">
    <name type="scientific">Corynebacterium flavescens</name>
    <dbReference type="NCBI Taxonomy" id="28028"/>
    <lineage>
        <taxon>Bacteria</taxon>
        <taxon>Bacillati</taxon>
        <taxon>Actinomycetota</taxon>
        <taxon>Actinomycetes</taxon>
        <taxon>Mycobacteriales</taxon>
        <taxon>Corynebacteriaceae</taxon>
        <taxon>Corynebacterium</taxon>
    </lineage>
</organism>
<sequence length="63" mass="6549">MSTEKSQISSQSGGDNGAEAEEVAAGQVSINSAGTDDLLDEIDGLLENNAEEFVRSYVQKGGE</sequence>
<dbReference type="GeneID" id="82880332"/>
<dbReference type="InterPro" id="IPR008515">
    <property type="entry name" value="Ubiquitin-like_Pup"/>
</dbReference>
<dbReference type="UniPathway" id="UPA00997"/>
<evidence type="ECO:0000313" key="10">
    <source>
        <dbReference type="EMBL" id="GEB97113.1"/>
    </source>
</evidence>
<comment type="subunit">
    <text evidence="7">Strongly interacts with the proteasome-associated ATPase ARC through a hydrophobic interface; the interacting region of Pup lies in its C-terminal half. There is one Pup binding site per ARC hexamer ring.</text>
</comment>
<keyword evidence="4 7" id="KW-1017">Isopeptide bond</keyword>
<keyword evidence="11" id="KW-1185">Reference proteome</keyword>
<dbReference type="AlphaFoldDB" id="A0A1L7CLW7"/>
<feature type="cross-link" description="Isoglutamyl lysine isopeptide (Glu-Lys) (interchain with K-? in acceptor proteins)" evidence="7">
    <location>
        <position position="63"/>
    </location>
</feature>
<feature type="region of interest" description="ARC ATPase binding" evidence="7">
    <location>
        <begin position="20"/>
        <end position="57"/>
    </location>
</feature>
<dbReference type="GO" id="GO:0019941">
    <property type="term" value="P:modification-dependent protein catabolic process"/>
    <property type="evidence" value="ECO:0007669"/>
    <property type="project" value="UniProtKB-UniRule"/>
</dbReference>
<dbReference type="KEGG" id="cfc:CFLV_06345"/>
<evidence type="ECO:0000256" key="7">
    <source>
        <dbReference type="HAMAP-Rule" id="MF_02106"/>
    </source>
</evidence>
<comment type="pathway">
    <text evidence="1 7">Protein degradation; proteasomal Pup-dependent pathway.</text>
</comment>
<comment type="function">
    <text evidence="7">Protein modifier that is covalently attached to lysine residues of substrate proteins, thereby targeting them for proteasomal degradation. The tagging system is termed pupylation.</text>
</comment>
<evidence type="ECO:0000256" key="1">
    <source>
        <dbReference type="ARBA" id="ARBA00004707"/>
    </source>
</evidence>
<dbReference type="STRING" id="28028.CFLV_06345"/>
<evidence type="ECO:0000256" key="4">
    <source>
        <dbReference type="ARBA" id="ARBA00022499"/>
    </source>
</evidence>
<dbReference type="RefSeq" id="WP_075729805.1">
    <property type="nucleotide sequence ID" value="NZ_BJNB01000006.1"/>
</dbReference>
<dbReference type="Pfam" id="PF05639">
    <property type="entry name" value="Pup"/>
    <property type="match status" value="1"/>
</dbReference>